<feature type="transmembrane region" description="Helical" evidence="9">
    <location>
        <begin position="154"/>
        <end position="172"/>
    </location>
</feature>
<comment type="subunit">
    <text evidence="9">The complex comprises the extracytoplasmic solute receptor protein and the two transmembrane proteins.</text>
</comment>
<accession>A0A447CQ80</accession>
<sequence length="193" mass="20964">MATASNERDGMTPPPPPPRRRIESGLGRAFDMLLNAFALVSGALLVAMMLATVLRVALRTVFNYGILGVDQVSGIFMVYCAFLGAAWVLRRDGHVTVDILVATLPPRVRRFFEILASVIGAVACLTIAYFSVVAVQLSLQRGIVVAAELEIPRAVNLLAIPVGCFLLGIEFIRRGLRLYRGELGPRDAPRMEA</sequence>
<keyword evidence="6 9" id="KW-1133">Transmembrane helix</keyword>
<evidence type="ECO:0000256" key="6">
    <source>
        <dbReference type="ARBA" id="ARBA00022989"/>
    </source>
</evidence>
<dbReference type="PANTHER" id="PTHR35011">
    <property type="entry name" value="2,3-DIKETO-L-GULONATE TRAP TRANSPORTER SMALL PERMEASE PROTEIN YIAM"/>
    <property type="match status" value="1"/>
</dbReference>
<keyword evidence="12" id="KW-1185">Reference proteome</keyword>
<evidence type="ECO:0000313" key="11">
    <source>
        <dbReference type="EMBL" id="VCU07274.1"/>
    </source>
</evidence>
<evidence type="ECO:0000313" key="12">
    <source>
        <dbReference type="Proteomes" id="UP000289200"/>
    </source>
</evidence>
<keyword evidence="2 9" id="KW-0813">Transport</keyword>
<dbReference type="InterPro" id="IPR055348">
    <property type="entry name" value="DctQ"/>
</dbReference>
<keyword evidence="5 9" id="KW-0812">Transmembrane</keyword>
<feature type="transmembrane region" description="Helical" evidence="9">
    <location>
        <begin position="29"/>
        <end position="51"/>
    </location>
</feature>
<feature type="domain" description="Tripartite ATP-independent periplasmic transporters DctQ component" evidence="10">
    <location>
        <begin position="48"/>
        <end position="180"/>
    </location>
</feature>
<dbReference type="RefSeq" id="WP_129607671.1">
    <property type="nucleotide sequence ID" value="NZ_UWOC01000033.1"/>
</dbReference>
<protein>
    <recommendedName>
        <fullName evidence="9">TRAP transporter small permease protein</fullName>
    </recommendedName>
</protein>
<dbReference type="InterPro" id="IPR007387">
    <property type="entry name" value="TRAP_DctQ"/>
</dbReference>
<name>A0A447CQ80_9BRAD</name>
<keyword evidence="7 9" id="KW-0472">Membrane</keyword>
<organism evidence="11 12">
    <name type="scientific">Rhodoplanes serenus</name>
    <dbReference type="NCBI Taxonomy" id="200615"/>
    <lineage>
        <taxon>Bacteria</taxon>
        <taxon>Pseudomonadati</taxon>
        <taxon>Pseudomonadota</taxon>
        <taxon>Alphaproteobacteria</taxon>
        <taxon>Hyphomicrobiales</taxon>
        <taxon>Nitrobacteraceae</taxon>
        <taxon>Rhodoplanes</taxon>
    </lineage>
</organism>
<proteinExistence type="inferred from homology"/>
<dbReference type="EMBL" id="UWOC01000033">
    <property type="protein sequence ID" value="VCU07274.1"/>
    <property type="molecule type" value="Genomic_DNA"/>
</dbReference>
<comment type="similarity">
    <text evidence="8 9">Belongs to the TRAP transporter small permease family.</text>
</comment>
<evidence type="ECO:0000256" key="4">
    <source>
        <dbReference type="ARBA" id="ARBA00022519"/>
    </source>
</evidence>
<keyword evidence="3" id="KW-1003">Cell membrane</keyword>
<gene>
    <name evidence="11" type="primary">uehB</name>
    <name evidence="11" type="ORF">RHODGE_RHODGE_00559</name>
</gene>
<dbReference type="GO" id="GO:0015740">
    <property type="term" value="P:C4-dicarboxylate transport"/>
    <property type="evidence" value="ECO:0007669"/>
    <property type="project" value="TreeGrafter"/>
</dbReference>
<dbReference type="GO" id="GO:0005886">
    <property type="term" value="C:plasma membrane"/>
    <property type="evidence" value="ECO:0007669"/>
    <property type="project" value="UniProtKB-SubCell"/>
</dbReference>
<dbReference type="OrthoDB" id="8030921at2"/>
<evidence type="ECO:0000256" key="5">
    <source>
        <dbReference type="ARBA" id="ARBA00022692"/>
    </source>
</evidence>
<evidence type="ECO:0000256" key="1">
    <source>
        <dbReference type="ARBA" id="ARBA00004429"/>
    </source>
</evidence>
<dbReference type="Pfam" id="PF04290">
    <property type="entry name" value="DctQ"/>
    <property type="match status" value="1"/>
</dbReference>
<dbReference type="Proteomes" id="UP000289200">
    <property type="component" value="Unassembled WGS sequence"/>
</dbReference>
<feature type="transmembrane region" description="Helical" evidence="9">
    <location>
        <begin position="111"/>
        <end position="134"/>
    </location>
</feature>
<comment type="caution">
    <text evidence="11">The sequence shown here is derived from an EMBL/GenBank/DDBJ whole genome shotgun (WGS) entry which is preliminary data.</text>
</comment>
<keyword evidence="4 9" id="KW-0997">Cell inner membrane</keyword>
<comment type="subcellular location">
    <subcellularLocation>
        <location evidence="1 9">Cell inner membrane</location>
        <topology evidence="1 9">Multi-pass membrane protein</topology>
    </subcellularLocation>
</comment>
<dbReference type="PANTHER" id="PTHR35011:SF2">
    <property type="entry name" value="2,3-DIKETO-L-GULONATE TRAP TRANSPORTER SMALL PERMEASE PROTEIN YIAM"/>
    <property type="match status" value="1"/>
</dbReference>
<dbReference type="AlphaFoldDB" id="A0A447CQ80"/>
<dbReference type="GO" id="GO:0022857">
    <property type="term" value="F:transmembrane transporter activity"/>
    <property type="evidence" value="ECO:0007669"/>
    <property type="project" value="UniProtKB-UniRule"/>
</dbReference>
<comment type="function">
    <text evidence="9">Part of the tripartite ATP-independent periplasmic (TRAP) transport system.</text>
</comment>
<evidence type="ECO:0000256" key="3">
    <source>
        <dbReference type="ARBA" id="ARBA00022475"/>
    </source>
</evidence>
<evidence type="ECO:0000259" key="10">
    <source>
        <dbReference type="Pfam" id="PF04290"/>
    </source>
</evidence>
<evidence type="ECO:0000256" key="2">
    <source>
        <dbReference type="ARBA" id="ARBA00022448"/>
    </source>
</evidence>
<evidence type="ECO:0000256" key="8">
    <source>
        <dbReference type="ARBA" id="ARBA00038436"/>
    </source>
</evidence>
<reference evidence="12" key="1">
    <citation type="submission" date="2018-10" db="EMBL/GenBank/DDBJ databases">
        <authorList>
            <person name="Peiro R."/>
            <person name="Begona"/>
            <person name="Cbmso G."/>
            <person name="Lopez M."/>
            <person name="Gonzalez S."/>
            <person name="Sacristan E."/>
            <person name="Castillo E."/>
        </authorList>
    </citation>
    <scope>NUCLEOTIDE SEQUENCE [LARGE SCALE GENOMIC DNA]</scope>
</reference>
<evidence type="ECO:0000256" key="9">
    <source>
        <dbReference type="RuleBase" id="RU369079"/>
    </source>
</evidence>
<feature type="transmembrane region" description="Helical" evidence="9">
    <location>
        <begin position="71"/>
        <end position="90"/>
    </location>
</feature>
<evidence type="ECO:0000256" key="7">
    <source>
        <dbReference type="ARBA" id="ARBA00023136"/>
    </source>
</evidence>